<dbReference type="CDD" id="cd07812">
    <property type="entry name" value="SRPBCC"/>
    <property type="match status" value="1"/>
</dbReference>
<accession>A0ABT4VWF4</accession>
<name>A0ABT4VWF4_9RHOB</name>
<sequence>MKFSTREDIAANIEYVFAAVSDFDGMERAALRRGAEVVRTDALAAPGRGMTWQARFPYRNRDRDADLELIKYDAPHGLTLFSKVSGIEAQVRVDLMSLSPHRTRMNLDVELKPKSIPARLLLQSMKLARANMVKRFRHRVADYAQTIEDRVRR</sequence>
<dbReference type="InterPro" id="IPR023393">
    <property type="entry name" value="START-like_dom_sf"/>
</dbReference>
<evidence type="ECO:0000313" key="1">
    <source>
        <dbReference type="EMBL" id="MDA5092576.1"/>
    </source>
</evidence>
<comment type="caution">
    <text evidence="1">The sequence shown here is derived from an EMBL/GenBank/DDBJ whole genome shotgun (WGS) entry which is preliminary data.</text>
</comment>
<proteinExistence type="predicted"/>
<evidence type="ECO:0000313" key="2">
    <source>
        <dbReference type="Proteomes" id="UP001528040"/>
    </source>
</evidence>
<gene>
    <name evidence="1" type="ORF">O2N63_00545</name>
</gene>
<dbReference type="Gene3D" id="3.30.530.20">
    <property type="match status" value="1"/>
</dbReference>
<dbReference type="Proteomes" id="UP001528040">
    <property type="component" value="Unassembled WGS sequence"/>
</dbReference>
<protein>
    <submittedName>
        <fullName evidence="1">SRPBCC family protein</fullName>
    </submittedName>
</protein>
<organism evidence="1 2">
    <name type="scientific">Aliiroseovarius salicola</name>
    <dbReference type="NCBI Taxonomy" id="3009082"/>
    <lineage>
        <taxon>Bacteria</taxon>
        <taxon>Pseudomonadati</taxon>
        <taxon>Pseudomonadota</taxon>
        <taxon>Alphaproteobacteria</taxon>
        <taxon>Rhodobacterales</taxon>
        <taxon>Paracoccaceae</taxon>
        <taxon>Aliiroseovarius</taxon>
    </lineage>
</organism>
<reference evidence="1 2" key="1">
    <citation type="submission" date="2023-01" db="EMBL/GenBank/DDBJ databases">
        <authorList>
            <person name="Yoon J.-W."/>
        </authorList>
    </citation>
    <scope>NUCLEOTIDE SEQUENCE [LARGE SCALE GENOMIC DNA]</scope>
    <source>
        <strain evidence="1 2">KMU-50</strain>
    </source>
</reference>
<dbReference type="EMBL" id="JAQIIO010000001">
    <property type="protein sequence ID" value="MDA5092576.1"/>
    <property type="molecule type" value="Genomic_DNA"/>
</dbReference>
<dbReference type="SUPFAM" id="SSF55961">
    <property type="entry name" value="Bet v1-like"/>
    <property type="match status" value="1"/>
</dbReference>
<dbReference type="RefSeq" id="WP_271052071.1">
    <property type="nucleotide sequence ID" value="NZ_JAQIIO010000001.1"/>
</dbReference>
<keyword evidence="2" id="KW-1185">Reference proteome</keyword>